<gene>
    <name evidence="1" type="ORF">EG352_07245</name>
</gene>
<sequence>MEKFIEAIRAVSENALPVNRYTSIGTVTEISGLTCTVEREDLPPLLDVRLNAIDKSFDDCILIYPAIGSQVLCLVVENEPAETAVVKYTQIEKVIINIGGAHFEMSGGKFELKNESSDLKQILSDGFTQLKNAIITTPSGPGQFSDVDKKKFENLKSKTENLFT</sequence>
<evidence type="ECO:0000313" key="2">
    <source>
        <dbReference type="Proteomes" id="UP000269015"/>
    </source>
</evidence>
<proteinExistence type="predicted"/>
<reference evidence="1 2" key="1">
    <citation type="submission" date="2018-11" db="EMBL/GenBank/DDBJ databases">
        <title>Proposal to divide the Flavobacteriaceae and reorganize its genera based on Amino Acid Identity values calculated from whole genome sequences.</title>
        <authorList>
            <person name="Nicholson A.C."/>
            <person name="Gulvik C.A."/>
            <person name="Whitney A.M."/>
            <person name="Humrighouse B.W."/>
            <person name="Bell M."/>
            <person name="Holmes B."/>
            <person name="Steigerwalt A.G."/>
            <person name="Villarma A."/>
            <person name="Sheth M."/>
            <person name="Batra D."/>
            <person name="Pryor J."/>
            <person name="Bernardet J.-F."/>
            <person name="Hugo C."/>
            <person name="Kampfer P."/>
            <person name="Newman J."/>
            <person name="McQuiston J.R."/>
        </authorList>
    </citation>
    <scope>NUCLEOTIDE SEQUENCE [LARGE SCALE GENOMIC DNA]</scope>
    <source>
        <strain evidence="1 2">H5559</strain>
    </source>
</reference>
<dbReference type="Proteomes" id="UP000269015">
    <property type="component" value="Chromosome"/>
</dbReference>
<organism evidence="1 2">
    <name type="scientific">Chryseobacterium indologenes</name>
    <name type="common">Flavobacterium indologenes</name>
    <dbReference type="NCBI Taxonomy" id="253"/>
    <lineage>
        <taxon>Bacteria</taxon>
        <taxon>Pseudomonadati</taxon>
        <taxon>Bacteroidota</taxon>
        <taxon>Flavobacteriia</taxon>
        <taxon>Flavobacteriales</taxon>
        <taxon>Weeksellaceae</taxon>
        <taxon>Chryseobacterium group</taxon>
        <taxon>Chryseobacterium</taxon>
    </lineage>
</organism>
<accession>A0AAD0YZ70</accession>
<dbReference type="RefSeq" id="WP_123861545.1">
    <property type="nucleotide sequence ID" value="NZ_CP033930.1"/>
</dbReference>
<name>A0AAD0YZ70_CHRID</name>
<evidence type="ECO:0000313" key="1">
    <source>
        <dbReference type="EMBL" id="AZB17574.1"/>
    </source>
</evidence>
<protein>
    <submittedName>
        <fullName evidence="1">Uncharacterized protein</fullName>
    </submittedName>
</protein>
<dbReference type="AlphaFoldDB" id="A0AAD0YZ70"/>
<dbReference type="EMBL" id="CP033930">
    <property type="protein sequence ID" value="AZB17574.1"/>
    <property type="molecule type" value="Genomic_DNA"/>
</dbReference>